<protein>
    <submittedName>
        <fullName evidence="2">Uncharacterized protein</fullName>
    </submittedName>
</protein>
<evidence type="ECO:0000256" key="1">
    <source>
        <dbReference type="SAM" id="MobiDB-lite"/>
    </source>
</evidence>
<feature type="compositionally biased region" description="Basic and acidic residues" evidence="1">
    <location>
        <begin position="122"/>
        <end position="138"/>
    </location>
</feature>
<evidence type="ECO:0000313" key="2">
    <source>
        <dbReference type="EMBL" id="CAB4191621.1"/>
    </source>
</evidence>
<proteinExistence type="predicted"/>
<reference evidence="2" key="1">
    <citation type="submission" date="2020-05" db="EMBL/GenBank/DDBJ databases">
        <authorList>
            <person name="Chiriac C."/>
            <person name="Salcher M."/>
            <person name="Ghai R."/>
            <person name="Kavagutti S V."/>
        </authorList>
    </citation>
    <scope>NUCLEOTIDE SEQUENCE</scope>
</reference>
<sequence>MAVKRPSFQFYPGDWLRSTDLRSCSISARGLWIDMICLMHEGAEYGHLKVGTKVILPPNLARMVGATLEETEGWLDELVSAGVVSIDESGCYVCRRMVKDEQTRASRAAGGSKGGNPALKTPHKDIHDATPKVGEKDNLPVNLRPTPSSASSSASAEFKETHTASSRDQVLADSLTMPCGPSPAFNQFMAVYPLPVYPNEAWRAWQGEVASIVIEQSVTDAFAESFLLAAAKEYAASPSGQDSLTPPDDYRPSPAKWLSGGKYKEDRSLWDKPNSKSGKRAVKKDVAIAATNQEFEDFMKSQMEKSQ</sequence>
<accession>A0A6J5RDS4</accession>
<dbReference type="EMBL" id="LR797178">
    <property type="protein sequence ID" value="CAB4191621.1"/>
    <property type="molecule type" value="Genomic_DNA"/>
</dbReference>
<gene>
    <name evidence="2" type="ORF">UFOVP1229_61</name>
</gene>
<feature type="region of interest" description="Disordered" evidence="1">
    <location>
        <begin position="104"/>
        <end position="169"/>
    </location>
</feature>
<organism evidence="2">
    <name type="scientific">uncultured Caudovirales phage</name>
    <dbReference type="NCBI Taxonomy" id="2100421"/>
    <lineage>
        <taxon>Viruses</taxon>
        <taxon>Duplodnaviria</taxon>
        <taxon>Heunggongvirae</taxon>
        <taxon>Uroviricota</taxon>
        <taxon>Caudoviricetes</taxon>
        <taxon>Peduoviridae</taxon>
        <taxon>Maltschvirus</taxon>
        <taxon>Maltschvirus maltsch</taxon>
    </lineage>
</organism>
<feature type="compositionally biased region" description="Basic and acidic residues" evidence="1">
    <location>
        <begin position="262"/>
        <end position="274"/>
    </location>
</feature>
<name>A0A6J5RDS4_9CAUD</name>
<feature type="region of interest" description="Disordered" evidence="1">
    <location>
        <begin position="237"/>
        <end position="283"/>
    </location>
</feature>